<comment type="caution">
    <text evidence="1">The sequence shown here is derived from an EMBL/GenBank/DDBJ whole genome shotgun (WGS) entry which is preliminary data.</text>
</comment>
<keyword evidence="2" id="KW-1185">Reference proteome</keyword>
<dbReference type="STRING" id="28134.SAMN05444288_1529"/>
<proteinExistence type="predicted"/>
<dbReference type="EMBL" id="AEPE02000005">
    <property type="protein sequence ID" value="EFZ36980.1"/>
    <property type="molecule type" value="Genomic_DNA"/>
</dbReference>
<dbReference type="Proteomes" id="UP000005580">
    <property type="component" value="Unassembled WGS sequence"/>
</dbReference>
<dbReference type="eggNOG" id="COG5005">
    <property type="taxonomic scope" value="Bacteria"/>
</dbReference>
<evidence type="ECO:0000313" key="2">
    <source>
        <dbReference type="Proteomes" id="UP000005580"/>
    </source>
</evidence>
<dbReference type="RefSeq" id="WP_004370076.1">
    <property type="nucleotide sequence ID" value="NZ_GL833119.1"/>
</dbReference>
<gene>
    <name evidence="1" type="ORF">HMPREF0663_11893</name>
</gene>
<organism evidence="1 2">
    <name type="scientific">Hoylesella oralis ATCC 33269</name>
    <dbReference type="NCBI Taxonomy" id="873533"/>
    <lineage>
        <taxon>Bacteria</taxon>
        <taxon>Pseudomonadati</taxon>
        <taxon>Bacteroidota</taxon>
        <taxon>Bacteroidia</taxon>
        <taxon>Bacteroidales</taxon>
        <taxon>Prevotellaceae</taxon>
        <taxon>Hoylesella</taxon>
    </lineage>
</organism>
<sequence length="189" mass="21699">MDMTGFIRLLQSKKKETDDLIHRKFPVKAGRMAKDHFQENFLRQGFVNGGLYPWKKTRRQLSGGGAEAGYGALLSARDRLFGSISYAPGDARVTVYSQLRYAPLHNWGGCVSPQVTPQMRRFAWAMYYKSGGRKGRQTPEADRWKALALTKKQRLNIHIPQRQFLGGSRELTKKIREKMEKEIRAVILK</sequence>
<dbReference type="AlphaFoldDB" id="E7RRU2"/>
<protein>
    <submittedName>
        <fullName evidence="1">Phage virion morphogenesis protein</fullName>
    </submittedName>
</protein>
<name>E7RRU2_9BACT</name>
<accession>E7RRU2</accession>
<dbReference type="HOGENOM" id="CLU_118096_0_0_10"/>
<dbReference type="Pfam" id="PF05069">
    <property type="entry name" value="Phage_tail_S"/>
    <property type="match status" value="1"/>
</dbReference>
<evidence type="ECO:0000313" key="1">
    <source>
        <dbReference type="EMBL" id="EFZ36980.1"/>
    </source>
</evidence>
<reference evidence="1" key="1">
    <citation type="submission" date="2011-01" db="EMBL/GenBank/DDBJ databases">
        <authorList>
            <person name="Muzny D."/>
            <person name="Qin X."/>
            <person name="Buhay C."/>
            <person name="Dugan-Rocha S."/>
            <person name="Ding Y."/>
            <person name="Chen G."/>
            <person name="Hawes A."/>
            <person name="Holder M."/>
            <person name="Jhangiani S."/>
            <person name="Johnson A."/>
            <person name="Khan Z."/>
            <person name="Li Z."/>
            <person name="Liu W."/>
            <person name="Liu X."/>
            <person name="Perez L."/>
            <person name="Shen H."/>
            <person name="Wang Q."/>
            <person name="Watt J."/>
            <person name="Xi L."/>
            <person name="Xin Y."/>
            <person name="Zhou J."/>
            <person name="Deng J."/>
            <person name="Jiang H."/>
            <person name="Liu Y."/>
            <person name="Qu J."/>
            <person name="Song X.-Z."/>
            <person name="Zhang L."/>
            <person name="Villasana D."/>
            <person name="Johnson A."/>
            <person name="Liu J."/>
            <person name="Liyanage D."/>
            <person name="Lorensuhewa L."/>
            <person name="Robinson T."/>
            <person name="Song A."/>
            <person name="Song B.-B."/>
            <person name="Dinh H."/>
            <person name="Thornton R."/>
            <person name="Coyle M."/>
            <person name="Francisco L."/>
            <person name="Jackson L."/>
            <person name="Javaid M."/>
            <person name="Korchina V."/>
            <person name="Kovar C."/>
            <person name="Mata R."/>
            <person name="Mathew T."/>
            <person name="Ngo R."/>
            <person name="Nguyen L."/>
            <person name="Nguyen N."/>
            <person name="Okwuonu G."/>
            <person name="Ongeri F."/>
            <person name="Pham C."/>
            <person name="Simmons D."/>
            <person name="Wilczek-Boney K."/>
            <person name="Hale W."/>
            <person name="Jakkamsetti A."/>
            <person name="Pham P."/>
            <person name="Ruth R."/>
            <person name="San Lucas F."/>
            <person name="Warren J."/>
            <person name="Zhang J."/>
            <person name="Zhao Z."/>
            <person name="Zhou C."/>
            <person name="Zhu D."/>
            <person name="Lee S."/>
            <person name="Bess C."/>
            <person name="Blankenburg K."/>
            <person name="Forbes L."/>
            <person name="Fu Q."/>
            <person name="Gubbala S."/>
            <person name="Hirani K."/>
            <person name="Jayaseelan J.C."/>
            <person name="Lara F."/>
            <person name="Munidasa M."/>
            <person name="Palculict T."/>
            <person name="Patil S."/>
            <person name="Pu L.-L."/>
            <person name="Saada N."/>
            <person name="Tang L."/>
            <person name="Weissenberger G."/>
            <person name="Zhu Y."/>
            <person name="Hemphill L."/>
            <person name="Shang Y."/>
            <person name="Youmans B."/>
            <person name="Ayvaz T."/>
            <person name="Ross M."/>
            <person name="Santibanez J."/>
            <person name="Aqrawi P."/>
            <person name="Gross S."/>
            <person name="Joshi V."/>
            <person name="Fowler G."/>
            <person name="Nazareth L."/>
            <person name="Reid J."/>
            <person name="Worley K."/>
            <person name="Petrosino J."/>
            <person name="Highlander S."/>
            <person name="Gibbs R."/>
        </authorList>
    </citation>
    <scope>NUCLEOTIDE SEQUENCE [LARGE SCALE GENOMIC DNA]</scope>
    <source>
        <strain evidence="1">ATCC 33269</strain>
    </source>
</reference>
<dbReference type="InterPro" id="IPR006522">
    <property type="entry name" value="Phage_virion_morphogenesis"/>
</dbReference>